<dbReference type="RefSeq" id="WP_021693487.1">
    <property type="nucleotide sequence ID" value="NZ_BATB01000014.1"/>
</dbReference>
<sequence>MAEVPRFFTGDIPRHYDEGLGPWIFADAASDLARRAAALAPASVLESAAGTGILSRRLRDALPASARLVVTDLSPAMLDVARAKFAADEAVDVAQADAMSLPFPGASFNLVVCQFGVMFFPDKVDAFREAARVLRPGGHLLFNSWALMRDNAFAQVAQAVSEQVLPEDPPGFYTYPFSYGDPAQALSDLSQAGLVAGHAELCLRREITDPEGFARGLVHGNPIIAELAERGIAPDTVVSAMREELEARLGTPPVLDLKAHVFTARKPEIARESA</sequence>
<dbReference type="Pfam" id="PF08241">
    <property type="entry name" value="Methyltransf_11"/>
    <property type="match status" value="1"/>
</dbReference>
<dbReference type="InterPro" id="IPR013216">
    <property type="entry name" value="Methyltransf_11"/>
</dbReference>
<comment type="caution">
    <text evidence="2">The sequence shown here is derived from an EMBL/GenBank/DDBJ whole genome shotgun (WGS) entry which is preliminary data.</text>
</comment>
<dbReference type="CDD" id="cd02440">
    <property type="entry name" value="AdoMet_MTases"/>
    <property type="match status" value="1"/>
</dbReference>
<evidence type="ECO:0000313" key="2">
    <source>
        <dbReference type="EMBL" id="GAD55383.1"/>
    </source>
</evidence>
<organism evidence="2 3">
    <name type="scientific">Limimaricola cinnabarinus LL-001</name>
    <dbReference type="NCBI Taxonomy" id="1337093"/>
    <lineage>
        <taxon>Bacteria</taxon>
        <taxon>Pseudomonadati</taxon>
        <taxon>Pseudomonadota</taxon>
        <taxon>Alphaproteobacteria</taxon>
        <taxon>Rhodobacterales</taxon>
        <taxon>Paracoccaceae</taxon>
        <taxon>Limimaricola</taxon>
    </lineage>
</organism>
<dbReference type="SUPFAM" id="SSF53335">
    <property type="entry name" value="S-adenosyl-L-methionine-dependent methyltransferases"/>
    <property type="match status" value="1"/>
</dbReference>
<protein>
    <submittedName>
        <fullName evidence="2">Ubiquinone/menaquinone biosynthesis methyltransferase</fullName>
    </submittedName>
</protein>
<dbReference type="GO" id="GO:0008757">
    <property type="term" value="F:S-adenosylmethionine-dependent methyltransferase activity"/>
    <property type="evidence" value="ECO:0007669"/>
    <property type="project" value="InterPro"/>
</dbReference>
<dbReference type="AlphaFoldDB" id="U3AKW5"/>
<evidence type="ECO:0000259" key="1">
    <source>
        <dbReference type="Pfam" id="PF08241"/>
    </source>
</evidence>
<reference evidence="2" key="1">
    <citation type="journal article" date="2013" name="Genome Announc.">
        <title>Draft Genome Sequence of Loktanella cinnabarina LL-001T, Isolated from Deep-Sea Floor Sediment.</title>
        <authorList>
            <person name="Nishi S."/>
            <person name="Tsubouchi T."/>
            <person name="Takaki Y."/>
            <person name="Koyanagi R."/>
            <person name="Satoh N."/>
            <person name="Maruyama T."/>
            <person name="Hatada Y."/>
        </authorList>
    </citation>
    <scope>NUCLEOTIDE SEQUENCE [LARGE SCALE GENOMIC DNA]</scope>
    <source>
        <strain evidence="2">LL-001</strain>
    </source>
</reference>
<gene>
    <name evidence="2" type="ORF">MBELCI_1435</name>
</gene>
<evidence type="ECO:0000313" key="3">
    <source>
        <dbReference type="Proteomes" id="UP000016566"/>
    </source>
</evidence>
<keyword evidence="2" id="KW-0830">Ubiquinone</keyword>
<dbReference type="EMBL" id="BATB01000014">
    <property type="protein sequence ID" value="GAD55383.1"/>
    <property type="molecule type" value="Genomic_DNA"/>
</dbReference>
<keyword evidence="2" id="KW-0489">Methyltransferase</keyword>
<name>U3AKW5_9RHOB</name>
<proteinExistence type="predicted"/>
<dbReference type="PANTHER" id="PTHR43591:SF24">
    <property type="entry name" value="2-METHOXY-6-POLYPRENYL-1,4-BENZOQUINOL METHYLASE, MITOCHONDRIAL"/>
    <property type="match status" value="1"/>
</dbReference>
<keyword evidence="3" id="KW-1185">Reference proteome</keyword>
<dbReference type="eggNOG" id="COG2226">
    <property type="taxonomic scope" value="Bacteria"/>
</dbReference>
<dbReference type="Proteomes" id="UP000016566">
    <property type="component" value="Unassembled WGS sequence"/>
</dbReference>
<dbReference type="InterPro" id="IPR029063">
    <property type="entry name" value="SAM-dependent_MTases_sf"/>
</dbReference>
<dbReference type="GO" id="GO:0032259">
    <property type="term" value="P:methylation"/>
    <property type="evidence" value="ECO:0007669"/>
    <property type="project" value="UniProtKB-KW"/>
</dbReference>
<feature type="domain" description="Methyltransferase type 11" evidence="1">
    <location>
        <begin position="45"/>
        <end position="142"/>
    </location>
</feature>
<dbReference type="PANTHER" id="PTHR43591">
    <property type="entry name" value="METHYLTRANSFERASE"/>
    <property type="match status" value="1"/>
</dbReference>
<dbReference type="Gene3D" id="3.40.50.150">
    <property type="entry name" value="Vaccinia Virus protein VP39"/>
    <property type="match status" value="1"/>
</dbReference>
<keyword evidence="2" id="KW-0808">Transferase</keyword>
<accession>U3AKW5</accession>
<dbReference type="OrthoDB" id="9787738at2"/>
<dbReference type="STRING" id="1337093.MBELCI_1435"/>